<reference evidence="2" key="1">
    <citation type="journal article" date="2023" name="G3 (Bethesda)">
        <title>A reference genome for the long-term kleptoplast-retaining sea slug Elysia crispata morphotype clarki.</title>
        <authorList>
            <person name="Eastman K.E."/>
            <person name="Pendleton A.L."/>
            <person name="Shaikh M.A."/>
            <person name="Suttiyut T."/>
            <person name="Ogas R."/>
            <person name="Tomko P."/>
            <person name="Gavelis G."/>
            <person name="Widhalm J.R."/>
            <person name="Wisecaver J.H."/>
        </authorList>
    </citation>
    <scope>NUCLEOTIDE SEQUENCE</scope>
    <source>
        <strain evidence="2">ECLA1</strain>
    </source>
</reference>
<dbReference type="EMBL" id="JAWDGP010006298">
    <property type="protein sequence ID" value="KAK3743802.1"/>
    <property type="molecule type" value="Genomic_DNA"/>
</dbReference>
<gene>
    <name evidence="2" type="ORF">RRG08_043533</name>
</gene>
<sequence>MRLFLSIFPLDFISSDSLSNHLSQETHTRTCSVTRDHPDNRSHHTSQTRPQPGSGPVDNVNSNIRGPQRSALLDLHCIMSCENVYWAYVRPGMSANLRIWNPSRLCSKQKRLY</sequence>
<name>A0AAE0YH53_9GAST</name>
<comment type="caution">
    <text evidence="2">The sequence shown here is derived from an EMBL/GenBank/DDBJ whole genome shotgun (WGS) entry which is preliminary data.</text>
</comment>
<dbReference type="AlphaFoldDB" id="A0AAE0YH53"/>
<proteinExistence type="predicted"/>
<evidence type="ECO:0000256" key="1">
    <source>
        <dbReference type="SAM" id="MobiDB-lite"/>
    </source>
</evidence>
<dbReference type="Proteomes" id="UP001283361">
    <property type="component" value="Unassembled WGS sequence"/>
</dbReference>
<feature type="region of interest" description="Disordered" evidence="1">
    <location>
        <begin position="24"/>
        <end position="65"/>
    </location>
</feature>
<feature type="compositionally biased region" description="Basic and acidic residues" evidence="1">
    <location>
        <begin position="24"/>
        <end position="42"/>
    </location>
</feature>
<protein>
    <submittedName>
        <fullName evidence="2">Uncharacterized protein</fullName>
    </submittedName>
</protein>
<organism evidence="2 3">
    <name type="scientific">Elysia crispata</name>
    <name type="common">lettuce slug</name>
    <dbReference type="NCBI Taxonomy" id="231223"/>
    <lineage>
        <taxon>Eukaryota</taxon>
        <taxon>Metazoa</taxon>
        <taxon>Spiralia</taxon>
        <taxon>Lophotrochozoa</taxon>
        <taxon>Mollusca</taxon>
        <taxon>Gastropoda</taxon>
        <taxon>Heterobranchia</taxon>
        <taxon>Euthyneura</taxon>
        <taxon>Panpulmonata</taxon>
        <taxon>Sacoglossa</taxon>
        <taxon>Placobranchoidea</taxon>
        <taxon>Plakobranchidae</taxon>
        <taxon>Elysia</taxon>
    </lineage>
</organism>
<keyword evidence="3" id="KW-1185">Reference proteome</keyword>
<accession>A0AAE0YH53</accession>
<evidence type="ECO:0000313" key="2">
    <source>
        <dbReference type="EMBL" id="KAK3743802.1"/>
    </source>
</evidence>
<evidence type="ECO:0000313" key="3">
    <source>
        <dbReference type="Proteomes" id="UP001283361"/>
    </source>
</evidence>